<dbReference type="GO" id="GO:0004058">
    <property type="term" value="F:aromatic-L-amino-acid decarboxylase activity"/>
    <property type="evidence" value="ECO:0007669"/>
    <property type="project" value="UniProtKB-EC"/>
</dbReference>
<dbReference type="GO" id="GO:0006520">
    <property type="term" value="P:amino acid metabolic process"/>
    <property type="evidence" value="ECO:0007669"/>
    <property type="project" value="InterPro"/>
</dbReference>
<comment type="subunit">
    <text evidence="3">Homodimer.</text>
</comment>
<dbReference type="FunFam" id="1.20.1340.10:FF:000001">
    <property type="entry name" value="Histidine decarboxylase"/>
    <property type="match status" value="1"/>
</dbReference>
<evidence type="ECO:0000256" key="9">
    <source>
        <dbReference type="ARBA" id="ARBA00037889"/>
    </source>
</evidence>
<evidence type="ECO:0000256" key="11">
    <source>
        <dbReference type="ARBA" id="ARBA00040968"/>
    </source>
</evidence>
<keyword evidence="6 13" id="KW-0663">Pyridoxal phosphate</keyword>
<feature type="modified residue" description="N6-(pyridoxal phosphate)lysine" evidence="13">
    <location>
        <position position="263"/>
    </location>
</feature>
<dbReference type="GO" id="GO:0019752">
    <property type="term" value="P:carboxylic acid metabolic process"/>
    <property type="evidence" value="ECO:0007669"/>
    <property type="project" value="InterPro"/>
</dbReference>
<proteinExistence type="inferred from homology"/>
<keyword evidence="16" id="KW-1185">Reference proteome</keyword>
<dbReference type="InterPro" id="IPR010977">
    <property type="entry name" value="Aromatic_deC"/>
</dbReference>
<reference evidence="15" key="2">
    <citation type="submission" date="2025-08" db="UniProtKB">
        <authorList>
            <consortium name="Ensembl"/>
        </authorList>
    </citation>
    <scope>IDENTIFICATION</scope>
</reference>
<dbReference type="PANTHER" id="PTHR11999">
    <property type="entry name" value="GROUP II PYRIDOXAL-5-PHOSPHATE DECARBOXYLASE"/>
    <property type="match status" value="1"/>
</dbReference>
<evidence type="ECO:0000256" key="4">
    <source>
        <dbReference type="ARBA" id="ARBA00022584"/>
    </source>
</evidence>
<dbReference type="GO" id="GO:0042427">
    <property type="term" value="P:serotonin biosynthetic process"/>
    <property type="evidence" value="ECO:0007669"/>
    <property type="project" value="TreeGrafter"/>
</dbReference>
<dbReference type="InterPro" id="IPR021115">
    <property type="entry name" value="Pyridoxal-P_BS"/>
</dbReference>
<name>A0A8C9VEM8_SCLFO</name>
<evidence type="ECO:0000256" key="1">
    <source>
        <dbReference type="ARBA" id="ARBA00001933"/>
    </source>
</evidence>
<dbReference type="SUPFAM" id="SSF53383">
    <property type="entry name" value="PLP-dependent transferases"/>
    <property type="match status" value="1"/>
</dbReference>
<evidence type="ECO:0000256" key="12">
    <source>
        <dbReference type="ARBA" id="ARBA00041275"/>
    </source>
</evidence>
<dbReference type="InterPro" id="IPR015421">
    <property type="entry name" value="PyrdxlP-dep_Trfase_major"/>
</dbReference>
<reference evidence="15 16" key="1">
    <citation type="submission" date="2019-04" db="EMBL/GenBank/DDBJ databases">
        <authorList>
            <consortium name="Wellcome Sanger Institute Data Sharing"/>
        </authorList>
    </citation>
    <scope>NUCLEOTIDE SEQUENCE [LARGE SCALE GENOMIC DNA]</scope>
</reference>
<protein>
    <recommendedName>
        <fullName evidence="11">Aromatic-L-amino-acid decarboxylase</fullName>
        <ecNumber evidence="10">4.1.1.28</ecNumber>
    </recommendedName>
    <alternativeName>
        <fullName evidence="12">DOPA decarboxylase</fullName>
    </alternativeName>
</protein>
<comment type="similarity">
    <text evidence="2 14">Belongs to the group II decarboxylase family.</text>
</comment>
<dbReference type="InterPro" id="IPR002129">
    <property type="entry name" value="PyrdxlP-dep_de-COase"/>
</dbReference>
<dbReference type="GeneTree" id="ENSGT00940000156004"/>
<evidence type="ECO:0000256" key="13">
    <source>
        <dbReference type="PIRSR" id="PIRSR602129-50"/>
    </source>
</evidence>
<dbReference type="Gene3D" id="1.20.1340.10">
    <property type="entry name" value="dopa decarboxylase, N-terminal domain"/>
    <property type="match status" value="1"/>
</dbReference>
<dbReference type="CDD" id="cd06450">
    <property type="entry name" value="DOPA_deC_like"/>
    <property type="match status" value="1"/>
</dbReference>
<dbReference type="Proteomes" id="UP000694397">
    <property type="component" value="Chromosome 18"/>
</dbReference>
<dbReference type="AlphaFoldDB" id="A0A8C9VEM8"/>
<reference evidence="15" key="3">
    <citation type="submission" date="2025-09" db="UniProtKB">
        <authorList>
            <consortium name="Ensembl"/>
        </authorList>
    </citation>
    <scope>IDENTIFICATION</scope>
</reference>
<evidence type="ECO:0000256" key="3">
    <source>
        <dbReference type="ARBA" id="ARBA00011738"/>
    </source>
</evidence>
<dbReference type="InterPro" id="IPR015424">
    <property type="entry name" value="PyrdxlP-dep_Trfase"/>
</dbReference>
<sequence length="440" mass="50384">MNTTEFRKRGKEMIDYVADYIETIEQRSVYPDVQPGYLRSLIPEEVPVEPEMYEDVVKDIERVIMPGVTHWHSPFFYAYFPTASSFPAMLADMLCGAIGCIGFSWGTASEATLMSLLAARSRIVRWIQADNPDRTESEIFSKLVAYSSDQAHSSVERAGLIGGVTMKKVPTDEKFSVQGEALKKMVERDRRAGLIPFYFCATLGTTASCAFDNIIELGPLCNAAKMWMHIDAAYAGSAFICPEFRPLLNGVEFADSFNFNAHKWLLVNFDCSVMWVKERADIIGAFKMDPLYLKHDHQESGLVTDYRHWQIPLGRRFRSLKLWFVFRLYGLRGLQDHIRKQVLLAKEFEKMVRDDQRFEICAEVILGLVCFRLKGSNELNETLLKRINSTRKIHMVPCQLSGKFVLRFAVCARTTELHHVRESWAHITDLASELLQELPH</sequence>
<evidence type="ECO:0000256" key="8">
    <source>
        <dbReference type="ARBA" id="ARBA00037256"/>
    </source>
</evidence>
<evidence type="ECO:0000256" key="7">
    <source>
        <dbReference type="ARBA" id="ARBA00023239"/>
    </source>
</evidence>
<dbReference type="EC" id="4.1.1.28" evidence="10"/>
<dbReference type="InterPro" id="IPR015422">
    <property type="entry name" value="PyrdxlP-dep_Trfase_small"/>
</dbReference>
<keyword evidence="4" id="KW-0127">Catecholamine biosynthesis</keyword>
<evidence type="ECO:0000256" key="6">
    <source>
        <dbReference type="ARBA" id="ARBA00022898"/>
    </source>
</evidence>
<comment type="pathway">
    <text evidence="9">Catecholamine biosynthesis; dopamine biosynthesis; dopamine from L-tyrosine: step 2/2.</text>
</comment>
<dbReference type="FunFam" id="3.90.1150.10:FF:000018">
    <property type="entry name" value="Histidine decarboxylase"/>
    <property type="match status" value="1"/>
</dbReference>
<dbReference type="GO" id="GO:0005737">
    <property type="term" value="C:cytoplasm"/>
    <property type="evidence" value="ECO:0007669"/>
    <property type="project" value="TreeGrafter"/>
</dbReference>
<dbReference type="Ensembl" id="ENSSFOT00015073682.1">
    <property type="protein sequence ID" value="ENSSFOP00015046890.1"/>
    <property type="gene ID" value="ENSSFOG00015002454.2"/>
</dbReference>
<dbReference type="GO" id="GO:0030170">
    <property type="term" value="F:pyridoxal phosphate binding"/>
    <property type="evidence" value="ECO:0007669"/>
    <property type="project" value="InterPro"/>
</dbReference>
<evidence type="ECO:0000313" key="16">
    <source>
        <dbReference type="Proteomes" id="UP000694397"/>
    </source>
</evidence>
<dbReference type="PRINTS" id="PR00800">
    <property type="entry name" value="YHDCRBOXLASE"/>
</dbReference>
<organism evidence="15 16">
    <name type="scientific">Scleropages formosus</name>
    <name type="common">Asian bonytongue</name>
    <name type="synonym">Osteoglossum formosum</name>
    <dbReference type="NCBI Taxonomy" id="113540"/>
    <lineage>
        <taxon>Eukaryota</taxon>
        <taxon>Metazoa</taxon>
        <taxon>Chordata</taxon>
        <taxon>Craniata</taxon>
        <taxon>Vertebrata</taxon>
        <taxon>Euteleostomi</taxon>
        <taxon>Actinopterygii</taxon>
        <taxon>Neopterygii</taxon>
        <taxon>Teleostei</taxon>
        <taxon>Osteoglossocephala</taxon>
        <taxon>Osteoglossomorpha</taxon>
        <taxon>Osteoglossiformes</taxon>
        <taxon>Osteoglossidae</taxon>
        <taxon>Scleropages</taxon>
    </lineage>
</organism>
<dbReference type="Pfam" id="PF00282">
    <property type="entry name" value="Pyridoxal_deC"/>
    <property type="match status" value="2"/>
</dbReference>
<gene>
    <name evidence="15" type="primary">DDC</name>
    <name evidence="15" type="synonym">ddc</name>
</gene>
<dbReference type="Gene3D" id="3.40.640.10">
    <property type="entry name" value="Type I PLP-dependent aspartate aminotransferase-like (Major domain)"/>
    <property type="match status" value="1"/>
</dbReference>
<dbReference type="GO" id="GO:0042423">
    <property type="term" value="P:catecholamine biosynthetic process"/>
    <property type="evidence" value="ECO:0007669"/>
    <property type="project" value="UniProtKB-KW"/>
</dbReference>
<comment type="function">
    <text evidence="8">Catalyzes the decarboxylation of L-3,4-dihydroxyphenylalanine (DOPA) to dopamine and L-5-hydroxytryptophan to serotonin.</text>
</comment>
<dbReference type="Gene3D" id="3.90.1150.10">
    <property type="entry name" value="Aspartate Aminotransferase, domain 1"/>
    <property type="match status" value="1"/>
</dbReference>
<evidence type="ECO:0000256" key="14">
    <source>
        <dbReference type="RuleBase" id="RU000382"/>
    </source>
</evidence>
<evidence type="ECO:0000256" key="2">
    <source>
        <dbReference type="ARBA" id="ARBA00009533"/>
    </source>
</evidence>
<comment type="cofactor">
    <cofactor evidence="1 13 14">
        <name>pyridoxal 5'-phosphate</name>
        <dbReference type="ChEBI" id="CHEBI:597326"/>
    </cofactor>
</comment>
<evidence type="ECO:0000313" key="15">
    <source>
        <dbReference type="Ensembl" id="ENSSFOP00015046890.1"/>
    </source>
</evidence>
<evidence type="ECO:0000256" key="10">
    <source>
        <dbReference type="ARBA" id="ARBA00038886"/>
    </source>
</evidence>
<accession>A0A8C9VEM8</accession>
<dbReference type="PROSITE" id="PS00392">
    <property type="entry name" value="DDC_GAD_HDC_YDC"/>
    <property type="match status" value="1"/>
</dbReference>
<keyword evidence="5" id="KW-0210">Decarboxylase</keyword>
<keyword evidence="7 14" id="KW-0456">Lyase</keyword>
<evidence type="ECO:0000256" key="5">
    <source>
        <dbReference type="ARBA" id="ARBA00022793"/>
    </source>
</evidence>
<dbReference type="PANTHER" id="PTHR11999:SF167">
    <property type="entry name" value="AROMATIC-L-AMINO-ACID DECARBOXYLASE"/>
    <property type="match status" value="1"/>
</dbReference>